<dbReference type="Pfam" id="PF25436">
    <property type="entry name" value="BSD2_CRD"/>
    <property type="match status" value="1"/>
</dbReference>
<accession>A0AAV1RSN9</accession>
<name>A0AAV1RSN9_9ROSI</name>
<reference evidence="2 3" key="1">
    <citation type="submission" date="2024-01" db="EMBL/GenBank/DDBJ databases">
        <authorList>
            <person name="Waweru B."/>
        </authorList>
    </citation>
    <scope>NUCLEOTIDE SEQUENCE [LARGE SCALE GENOMIC DNA]</scope>
</reference>
<evidence type="ECO:0000313" key="2">
    <source>
        <dbReference type="EMBL" id="CAK7338552.1"/>
    </source>
</evidence>
<organism evidence="2 3">
    <name type="scientific">Dovyalis caffra</name>
    <dbReference type="NCBI Taxonomy" id="77055"/>
    <lineage>
        <taxon>Eukaryota</taxon>
        <taxon>Viridiplantae</taxon>
        <taxon>Streptophyta</taxon>
        <taxon>Embryophyta</taxon>
        <taxon>Tracheophyta</taxon>
        <taxon>Spermatophyta</taxon>
        <taxon>Magnoliopsida</taxon>
        <taxon>eudicotyledons</taxon>
        <taxon>Gunneridae</taxon>
        <taxon>Pentapetalae</taxon>
        <taxon>rosids</taxon>
        <taxon>fabids</taxon>
        <taxon>Malpighiales</taxon>
        <taxon>Salicaceae</taxon>
        <taxon>Flacourtieae</taxon>
        <taxon>Dovyalis</taxon>
    </lineage>
</organism>
<proteinExistence type="predicted"/>
<comment type="caution">
    <text evidence="2">The sequence shown here is derived from an EMBL/GenBank/DDBJ whole genome shotgun (WGS) entry which is preliminary data.</text>
</comment>
<gene>
    <name evidence="2" type="ORF">DCAF_LOCUS13600</name>
</gene>
<protein>
    <recommendedName>
        <fullName evidence="1">BSD2 cysteine rich domain-containing protein</fullName>
    </recommendedName>
</protein>
<evidence type="ECO:0000313" key="3">
    <source>
        <dbReference type="Proteomes" id="UP001314170"/>
    </source>
</evidence>
<sequence length="88" mass="9608">MPFLYLRVRNTGTSYLPSRETKEAEGILHGANSGSQEILEVHVFSAATRCCIEVRKICAVLCSECKGGGVNSVNLFNGRFKAGDSLWL</sequence>
<dbReference type="Proteomes" id="UP001314170">
    <property type="component" value="Unassembled WGS sequence"/>
</dbReference>
<keyword evidence="3" id="KW-1185">Reference proteome</keyword>
<dbReference type="EMBL" id="CAWUPB010001120">
    <property type="protein sequence ID" value="CAK7338552.1"/>
    <property type="molecule type" value="Genomic_DNA"/>
</dbReference>
<evidence type="ECO:0000259" key="1">
    <source>
        <dbReference type="Pfam" id="PF25436"/>
    </source>
</evidence>
<dbReference type="AlphaFoldDB" id="A0AAV1RSN9"/>
<dbReference type="InterPro" id="IPR057453">
    <property type="entry name" value="BSD2_CRD"/>
</dbReference>
<feature type="domain" description="BSD2 cysteine rich" evidence="1">
    <location>
        <begin position="51"/>
        <end position="88"/>
    </location>
</feature>